<gene>
    <name evidence="6" type="ORF">SBAD_LOCUS5957</name>
</gene>
<sequence>MIYFQGLNVGTFYTISTLMNQSLVPYYPTEAVNIGRIGSVIVISGMFGSVACGLWLSKTRKFKLTLSLVYSLSFCGMLLYSVTIGNCSIWVIFFVAAFMGFFMTGYLPLGFEYAAEITYPVSEDIASSFLNCSAQIFGIMMTLGIGQMLQNISVISCNITLTALMAIGSVVTCEIISFICESCEHCLYKQLASRLWLFF</sequence>
<accession>A0A183IQR0</accession>
<dbReference type="InterPro" id="IPR049680">
    <property type="entry name" value="FLVCR1-2_SLC49-like"/>
</dbReference>
<feature type="transmembrane region" description="Helical" evidence="5">
    <location>
        <begin position="129"/>
        <end position="149"/>
    </location>
</feature>
<proteinExistence type="predicted"/>
<name>A0A183IQR0_9BILA</name>
<feature type="transmembrane region" description="Helical" evidence="5">
    <location>
        <begin position="64"/>
        <end position="83"/>
    </location>
</feature>
<feature type="transmembrane region" description="Helical" evidence="5">
    <location>
        <begin position="161"/>
        <end position="180"/>
    </location>
</feature>
<dbReference type="OrthoDB" id="422206at2759"/>
<dbReference type="InterPro" id="IPR036259">
    <property type="entry name" value="MFS_trans_sf"/>
</dbReference>
<evidence type="ECO:0000313" key="7">
    <source>
        <dbReference type="Proteomes" id="UP000270296"/>
    </source>
</evidence>
<evidence type="ECO:0000256" key="1">
    <source>
        <dbReference type="ARBA" id="ARBA00004141"/>
    </source>
</evidence>
<reference evidence="8" key="1">
    <citation type="submission" date="2016-06" db="UniProtKB">
        <authorList>
            <consortium name="WormBaseParasite"/>
        </authorList>
    </citation>
    <scope>IDENTIFICATION</scope>
</reference>
<dbReference type="Proteomes" id="UP000270296">
    <property type="component" value="Unassembled WGS sequence"/>
</dbReference>
<evidence type="ECO:0000256" key="5">
    <source>
        <dbReference type="SAM" id="Phobius"/>
    </source>
</evidence>
<feature type="transmembrane region" description="Helical" evidence="5">
    <location>
        <begin position="89"/>
        <end position="109"/>
    </location>
</feature>
<dbReference type="GO" id="GO:0020037">
    <property type="term" value="F:heme binding"/>
    <property type="evidence" value="ECO:0007669"/>
    <property type="project" value="TreeGrafter"/>
</dbReference>
<dbReference type="SUPFAM" id="SSF103473">
    <property type="entry name" value="MFS general substrate transporter"/>
    <property type="match status" value="1"/>
</dbReference>
<keyword evidence="3 5" id="KW-1133">Transmembrane helix</keyword>
<evidence type="ECO:0000256" key="2">
    <source>
        <dbReference type="ARBA" id="ARBA00022692"/>
    </source>
</evidence>
<evidence type="ECO:0000256" key="3">
    <source>
        <dbReference type="ARBA" id="ARBA00022989"/>
    </source>
</evidence>
<keyword evidence="4 5" id="KW-0472">Membrane</keyword>
<evidence type="ECO:0000313" key="6">
    <source>
        <dbReference type="EMBL" id="VDP08773.1"/>
    </source>
</evidence>
<dbReference type="AlphaFoldDB" id="A0A183IQR0"/>
<keyword evidence="2 5" id="KW-0812">Transmembrane</keyword>
<feature type="transmembrane region" description="Helical" evidence="5">
    <location>
        <begin position="37"/>
        <end position="57"/>
    </location>
</feature>
<reference evidence="6 7" key="2">
    <citation type="submission" date="2018-11" db="EMBL/GenBank/DDBJ databases">
        <authorList>
            <consortium name="Pathogen Informatics"/>
        </authorList>
    </citation>
    <scope>NUCLEOTIDE SEQUENCE [LARGE SCALE GENOMIC DNA]</scope>
</reference>
<protein>
    <submittedName>
        <fullName evidence="8">MFS domain-containing protein</fullName>
    </submittedName>
</protein>
<dbReference type="GO" id="GO:0015232">
    <property type="term" value="F:heme transmembrane transporter activity"/>
    <property type="evidence" value="ECO:0007669"/>
    <property type="project" value="TreeGrafter"/>
</dbReference>
<dbReference type="GO" id="GO:0016020">
    <property type="term" value="C:membrane"/>
    <property type="evidence" value="ECO:0007669"/>
    <property type="project" value="UniProtKB-SubCell"/>
</dbReference>
<comment type="subcellular location">
    <subcellularLocation>
        <location evidence="1">Membrane</location>
        <topology evidence="1">Multi-pass membrane protein</topology>
    </subcellularLocation>
</comment>
<evidence type="ECO:0000313" key="8">
    <source>
        <dbReference type="WBParaSite" id="SBAD_0000619201-mRNA-1"/>
    </source>
</evidence>
<keyword evidence="7" id="KW-1185">Reference proteome</keyword>
<dbReference type="PANTHER" id="PTHR10924">
    <property type="entry name" value="MAJOR FACILITATOR SUPERFAMILY PROTEIN-RELATED"/>
    <property type="match status" value="1"/>
</dbReference>
<dbReference type="Gene3D" id="1.20.1250.20">
    <property type="entry name" value="MFS general substrate transporter like domains"/>
    <property type="match status" value="1"/>
</dbReference>
<dbReference type="WBParaSite" id="SBAD_0000619201-mRNA-1">
    <property type="protein sequence ID" value="SBAD_0000619201-mRNA-1"/>
    <property type="gene ID" value="SBAD_0000619201"/>
</dbReference>
<organism evidence="8">
    <name type="scientific">Soboliphyme baturini</name>
    <dbReference type="NCBI Taxonomy" id="241478"/>
    <lineage>
        <taxon>Eukaryota</taxon>
        <taxon>Metazoa</taxon>
        <taxon>Ecdysozoa</taxon>
        <taxon>Nematoda</taxon>
        <taxon>Enoplea</taxon>
        <taxon>Dorylaimia</taxon>
        <taxon>Dioctophymatida</taxon>
        <taxon>Dioctophymatoidea</taxon>
        <taxon>Soboliphymatidae</taxon>
        <taxon>Soboliphyme</taxon>
    </lineage>
</organism>
<dbReference type="GO" id="GO:0097037">
    <property type="term" value="P:heme export"/>
    <property type="evidence" value="ECO:0007669"/>
    <property type="project" value="TreeGrafter"/>
</dbReference>
<dbReference type="PANTHER" id="PTHR10924:SF4">
    <property type="entry name" value="GH15861P"/>
    <property type="match status" value="1"/>
</dbReference>
<dbReference type="EMBL" id="UZAM01009373">
    <property type="protein sequence ID" value="VDP08773.1"/>
    <property type="molecule type" value="Genomic_DNA"/>
</dbReference>
<evidence type="ECO:0000256" key="4">
    <source>
        <dbReference type="ARBA" id="ARBA00023136"/>
    </source>
</evidence>